<evidence type="ECO:0000313" key="2">
    <source>
        <dbReference type="Proteomes" id="UP000271098"/>
    </source>
</evidence>
<dbReference type="EMBL" id="UYRT01029991">
    <property type="protein sequence ID" value="VDK70814.1"/>
    <property type="molecule type" value="Genomic_DNA"/>
</dbReference>
<dbReference type="OrthoDB" id="5870094at2759"/>
<dbReference type="InterPro" id="IPR011989">
    <property type="entry name" value="ARM-like"/>
</dbReference>
<dbReference type="AlphaFoldDB" id="A0A3P6TXU1"/>
<organism evidence="1 2">
    <name type="scientific">Gongylonema pulchrum</name>
    <dbReference type="NCBI Taxonomy" id="637853"/>
    <lineage>
        <taxon>Eukaryota</taxon>
        <taxon>Metazoa</taxon>
        <taxon>Ecdysozoa</taxon>
        <taxon>Nematoda</taxon>
        <taxon>Chromadorea</taxon>
        <taxon>Rhabditida</taxon>
        <taxon>Spirurina</taxon>
        <taxon>Spiruromorpha</taxon>
        <taxon>Spiruroidea</taxon>
        <taxon>Gongylonematidae</taxon>
        <taxon>Gongylonema</taxon>
    </lineage>
</organism>
<dbReference type="SUPFAM" id="SSF48371">
    <property type="entry name" value="ARM repeat"/>
    <property type="match status" value="1"/>
</dbReference>
<proteinExistence type="predicted"/>
<protein>
    <recommendedName>
        <fullName evidence="3">TOG domain-containing protein</fullName>
    </recommendedName>
</protein>
<dbReference type="Gene3D" id="1.25.10.10">
    <property type="entry name" value="Leucine-rich Repeat Variant"/>
    <property type="match status" value="1"/>
</dbReference>
<reference evidence="1 2" key="1">
    <citation type="submission" date="2018-11" db="EMBL/GenBank/DDBJ databases">
        <authorList>
            <consortium name="Pathogen Informatics"/>
        </authorList>
    </citation>
    <scope>NUCLEOTIDE SEQUENCE [LARGE SCALE GENOMIC DNA]</scope>
</reference>
<dbReference type="InterPro" id="IPR016024">
    <property type="entry name" value="ARM-type_fold"/>
</dbReference>
<keyword evidence="2" id="KW-1185">Reference proteome</keyword>
<accession>A0A3P6TXU1</accession>
<name>A0A3P6TXU1_9BILA</name>
<dbReference type="Proteomes" id="UP000271098">
    <property type="component" value="Unassembled WGS sequence"/>
</dbReference>
<evidence type="ECO:0008006" key="3">
    <source>
        <dbReference type="Google" id="ProtNLM"/>
    </source>
</evidence>
<gene>
    <name evidence="1" type="ORF">GPUH_LOCUS9319</name>
</gene>
<evidence type="ECO:0000313" key="1">
    <source>
        <dbReference type="EMBL" id="VDK70814.1"/>
    </source>
</evidence>
<sequence>MIFSYFSKEASLKAVLNHLIRSLMSHLSSRSEEHRQHGKLCIEEITKYIGNLLDKLFSKLGFCLSNNTALLTSFAAATKQANVKQKPFMLSTLSKLNEMVYPNKPRQVEMTGLSVLWELLRSPAQYRGDSEVRSAVKSYARVLAQCFGEKTIMDLSASHISPSQKQALKGLIS</sequence>